<comment type="caution">
    <text evidence="8">The sequence shown here is derived from an EMBL/GenBank/DDBJ whole genome shotgun (WGS) entry which is preliminary data.</text>
</comment>
<dbReference type="CDD" id="cd08995">
    <property type="entry name" value="GH32_EcAec43-like"/>
    <property type="match status" value="1"/>
</dbReference>
<protein>
    <recommendedName>
        <fullName evidence="2">beta-fructofuranosidase</fullName>
        <ecNumber evidence="2">3.2.1.26</ecNumber>
    </recommendedName>
</protein>
<feature type="domain" description="Glycosyl hydrolase family 32 N-terminal" evidence="6">
    <location>
        <begin position="17"/>
        <end position="266"/>
    </location>
</feature>
<accession>A0A6B0YY35</accession>
<dbReference type="GO" id="GO:0004564">
    <property type="term" value="F:beta-fructofuranosidase activity"/>
    <property type="evidence" value="ECO:0007669"/>
    <property type="project" value="UniProtKB-EC"/>
</dbReference>
<dbReference type="InterPro" id="IPR013189">
    <property type="entry name" value="Glyco_hydro_32_C"/>
</dbReference>
<dbReference type="Pfam" id="PF00251">
    <property type="entry name" value="Glyco_hydro_32N"/>
    <property type="match status" value="1"/>
</dbReference>
<organism evidence="8">
    <name type="scientific">Caldilineaceae bacterium SB0664_bin_27</name>
    <dbReference type="NCBI Taxonomy" id="2605260"/>
    <lineage>
        <taxon>Bacteria</taxon>
        <taxon>Bacillati</taxon>
        <taxon>Chloroflexota</taxon>
        <taxon>Caldilineae</taxon>
        <taxon>Caldilineales</taxon>
        <taxon>Caldilineaceae</taxon>
    </lineage>
</organism>
<gene>
    <name evidence="8" type="ORF">F4Y42_19090</name>
</gene>
<dbReference type="AlphaFoldDB" id="A0A6B0YY35"/>
<evidence type="ECO:0000256" key="5">
    <source>
        <dbReference type="RuleBase" id="RU362110"/>
    </source>
</evidence>
<dbReference type="SUPFAM" id="SSF49899">
    <property type="entry name" value="Concanavalin A-like lectins/glucanases"/>
    <property type="match status" value="1"/>
</dbReference>
<dbReference type="Gene3D" id="2.115.10.20">
    <property type="entry name" value="Glycosyl hydrolase domain, family 43"/>
    <property type="match status" value="1"/>
</dbReference>
<dbReference type="GO" id="GO:0005975">
    <property type="term" value="P:carbohydrate metabolic process"/>
    <property type="evidence" value="ECO:0007669"/>
    <property type="project" value="InterPro"/>
</dbReference>
<proteinExistence type="inferred from homology"/>
<dbReference type="Pfam" id="PF08244">
    <property type="entry name" value="Glyco_hydro_32C"/>
    <property type="match status" value="1"/>
</dbReference>
<comment type="similarity">
    <text evidence="1 5">Belongs to the glycosyl hydrolase 32 family.</text>
</comment>
<dbReference type="EC" id="3.2.1.26" evidence="2"/>
<evidence type="ECO:0000313" key="8">
    <source>
        <dbReference type="EMBL" id="MXY95547.1"/>
    </source>
</evidence>
<dbReference type="InterPro" id="IPR013320">
    <property type="entry name" value="ConA-like_dom_sf"/>
</dbReference>
<name>A0A6B0YY35_9CHLR</name>
<evidence type="ECO:0000256" key="1">
    <source>
        <dbReference type="ARBA" id="ARBA00009902"/>
    </source>
</evidence>
<dbReference type="SUPFAM" id="SSF75005">
    <property type="entry name" value="Arabinanase/levansucrase/invertase"/>
    <property type="match status" value="1"/>
</dbReference>
<evidence type="ECO:0000256" key="4">
    <source>
        <dbReference type="ARBA" id="ARBA00023295"/>
    </source>
</evidence>
<dbReference type="InterPro" id="IPR001362">
    <property type="entry name" value="Glyco_hydro_32"/>
</dbReference>
<keyword evidence="4 5" id="KW-0326">Glycosidase</keyword>
<keyword evidence="3 5" id="KW-0378">Hydrolase</keyword>
<feature type="domain" description="Glycosyl hydrolase family 32 C-terminal" evidence="7">
    <location>
        <begin position="353"/>
        <end position="470"/>
    </location>
</feature>
<dbReference type="InterPro" id="IPR013148">
    <property type="entry name" value="Glyco_hydro_32_N"/>
</dbReference>
<dbReference type="PANTHER" id="PTHR43101:SF1">
    <property type="entry name" value="BETA-FRUCTOSIDASE"/>
    <property type="match status" value="1"/>
</dbReference>
<evidence type="ECO:0000256" key="2">
    <source>
        <dbReference type="ARBA" id="ARBA00012758"/>
    </source>
</evidence>
<dbReference type="PANTHER" id="PTHR43101">
    <property type="entry name" value="BETA-FRUCTOSIDASE"/>
    <property type="match status" value="1"/>
</dbReference>
<evidence type="ECO:0000259" key="6">
    <source>
        <dbReference type="Pfam" id="PF00251"/>
    </source>
</evidence>
<evidence type="ECO:0000259" key="7">
    <source>
        <dbReference type="Pfam" id="PF08244"/>
    </source>
</evidence>
<dbReference type="Gene3D" id="2.60.120.560">
    <property type="entry name" value="Exo-inulinase, domain 1"/>
    <property type="match status" value="1"/>
</dbReference>
<dbReference type="InterPro" id="IPR051214">
    <property type="entry name" value="GH32_Enzymes"/>
</dbReference>
<reference evidence="8" key="1">
    <citation type="submission" date="2019-09" db="EMBL/GenBank/DDBJ databases">
        <title>Characterisation of the sponge microbiome using genome-centric metagenomics.</title>
        <authorList>
            <person name="Engelberts J.P."/>
            <person name="Robbins S.J."/>
            <person name="De Goeij J.M."/>
            <person name="Aranda M."/>
            <person name="Bell S.C."/>
            <person name="Webster N.S."/>
        </authorList>
    </citation>
    <scope>NUCLEOTIDE SEQUENCE</scope>
    <source>
        <strain evidence="8">SB0664_bin_27</strain>
    </source>
</reference>
<evidence type="ECO:0000256" key="3">
    <source>
        <dbReference type="ARBA" id="ARBA00022801"/>
    </source>
</evidence>
<dbReference type="InterPro" id="IPR023296">
    <property type="entry name" value="Glyco_hydro_beta-prop_sf"/>
</dbReference>
<sequence>MTILYRPDDGVAGDFIPFFWEGDYHLFYIKEYGAETGHGPGRPWFHLVTRDFVNFEDWGEAVTHGAPDEQDVDVGTGSVIAGDGIFYIYYTGINPSFAGTGKAAQVVMRATSTDLRTWHKDPDFKFFAPTELGYELDDWRDPFIFWNEAAGEYWMLMTARTDRGPVRNRGCIGLAVSSDLVTWEGRPPLWAPGEVWAHPCPDLFHHGELWYLVYSVSREWIATHYRMAHSLEGPWTSADDDMFDGLAYGAAKTAGDGSQRYSFGWLPARADESDDGEWLWGGRLVVHEVVPQPDGSLSVRIPGTVAGAFDKPAPLLPQPVLGSWEIEEESVGTSAEGRYALMTLGEMPDECLIETTVTFAPGLTNCGLLLRASDDLESYYQVRLEPARNRVVLDRWSPQFSVTTTNPPFMLERRVVLEPDRPLKVQVLVDGTALVIYIDDRVALSGRIYDRREGALGLFATEGDVRFDGLRMATQ</sequence>
<dbReference type="EMBL" id="VXRG01000159">
    <property type="protein sequence ID" value="MXY95547.1"/>
    <property type="molecule type" value="Genomic_DNA"/>
</dbReference>
<dbReference type="SMART" id="SM00640">
    <property type="entry name" value="Glyco_32"/>
    <property type="match status" value="1"/>
</dbReference>